<sequence length="85" mass="9640">MGSRLIDIHLGGCLKKQKVDHLFPKHENRLFTGGYDQLSQNHLKLDNNAAKDAIRPFVMRRKNWLFSGAPRGADVSATFFNTTKV</sequence>
<evidence type="ECO:0000313" key="2">
    <source>
        <dbReference type="EMBL" id="BBO85609.1"/>
    </source>
</evidence>
<dbReference type="EMBL" id="AP021876">
    <property type="protein sequence ID" value="BBO85609.1"/>
    <property type="molecule type" value="Genomic_DNA"/>
</dbReference>
<feature type="domain" description="Transposase IS66 central" evidence="1">
    <location>
        <begin position="38"/>
        <end position="74"/>
    </location>
</feature>
<gene>
    <name evidence="2" type="ORF">DSCO28_61750</name>
</gene>
<dbReference type="InterPro" id="IPR004291">
    <property type="entry name" value="Transposase_IS66_central"/>
</dbReference>
<protein>
    <recommendedName>
        <fullName evidence="1">Transposase IS66 central domain-containing protein</fullName>
    </recommendedName>
</protein>
<proteinExistence type="predicted"/>
<name>A0A5K7ZZA4_9BACT</name>
<accession>A0A5K7ZZA4</accession>
<reference evidence="2 3" key="1">
    <citation type="submission" date="2019-11" db="EMBL/GenBank/DDBJ databases">
        <title>Comparative genomics of hydrocarbon-degrading Desulfosarcina strains.</title>
        <authorList>
            <person name="Watanabe M."/>
            <person name="Kojima H."/>
            <person name="Fukui M."/>
        </authorList>
    </citation>
    <scope>NUCLEOTIDE SEQUENCE [LARGE SCALE GENOMIC DNA]</scope>
    <source>
        <strain evidence="2 3">28bB2T</strain>
    </source>
</reference>
<evidence type="ECO:0000259" key="1">
    <source>
        <dbReference type="Pfam" id="PF03050"/>
    </source>
</evidence>
<evidence type="ECO:0000313" key="3">
    <source>
        <dbReference type="Proteomes" id="UP000425960"/>
    </source>
</evidence>
<dbReference type="KEGG" id="dov:DSCO28_61750"/>
<dbReference type="Proteomes" id="UP000425960">
    <property type="component" value="Chromosome"/>
</dbReference>
<dbReference type="RefSeq" id="WP_162459164.1">
    <property type="nucleotide sequence ID" value="NZ_AP021876.1"/>
</dbReference>
<dbReference type="Pfam" id="PF03050">
    <property type="entry name" value="DDE_Tnp_IS66"/>
    <property type="match status" value="1"/>
</dbReference>
<dbReference type="AlphaFoldDB" id="A0A5K7ZZA4"/>
<organism evidence="2 3">
    <name type="scientific">Desulfosarcina ovata subsp. sediminis</name>
    <dbReference type="NCBI Taxonomy" id="885957"/>
    <lineage>
        <taxon>Bacteria</taxon>
        <taxon>Pseudomonadati</taxon>
        <taxon>Thermodesulfobacteriota</taxon>
        <taxon>Desulfobacteria</taxon>
        <taxon>Desulfobacterales</taxon>
        <taxon>Desulfosarcinaceae</taxon>
        <taxon>Desulfosarcina</taxon>
    </lineage>
</organism>